<feature type="compositionally biased region" description="Low complexity" evidence="1">
    <location>
        <begin position="515"/>
        <end position="530"/>
    </location>
</feature>
<feature type="region of interest" description="Disordered" evidence="1">
    <location>
        <begin position="431"/>
        <end position="451"/>
    </location>
</feature>
<evidence type="ECO:0000313" key="2">
    <source>
        <dbReference type="EMBL" id="KEZ39764.1"/>
    </source>
</evidence>
<reference evidence="2 3" key="1">
    <citation type="journal article" date="2014" name="Genome Announc.">
        <title>Draft genome sequence of the pathogenic fungus Scedosporium apiospermum.</title>
        <authorList>
            <person name="Vandeputte P."/>
            <person name="Ghamrawi S."/>
            <person name="Rechenmann M."/>
            <person name="Iltis A."/>
            <person name="Giraud S."/>
            <person name="Fleury M."/>
            <person name="Thornton C."/>
            <person name="Delhaes L."/>
            <person name="Meyer W."/>
            <person name="Papon N."/>
            <person name="Bouchara J.P."/>
        </authorList>
    </citation>
    <scope>NUCLEOTIDE SEQUENCE [LARGE SCALE GENOMIC DNA]</scope>
    <source>
        <strain evidence="2 3">IHEM 14462</strain>
    </source>
</reference>
<feature type="compositionally biased region" description="Polar residues" evidence="1">
    <location>
        <begin position="21"/>
        <end position="42"/>
    </location>
</feature>
<name>A0A084FXF2_PSEDA</name>
<sequence>MLPRTLEPRSHSADSPEPWTNPINSHTHTHNTGYHISQQGPLQSHDPALLKFPDVPTTELPPIQSPSPANRQEGGNTLPSLSSVTGEYRRASSQVTDCSTNRQTSVGPQPWSALSPLSNHYSRLADSPARMDIDGSSNSVVSAASPDYFRDGRASSVSLDDPDVRLAAEALGDLRADFLSSPPNSHASLPMQSPSHSSTSSQARAQQHNAQPEPLLSLLTTSHPLLATTIGGAASAYNSSKNYSPRFKSGAEYVEGYLTPIANTVGSVGRVTGVEGSVRWFLGRKKSQRPDVESGATISHKRRKVAEHTSRNLPIDSDEKNEKALEAYGFKADRRLSQASTIDTLPAYESYEKSPAYTETAEDAGTKRDSANAPWQSRLIMSTSGLSIAMREESLRSLKYCLTWLRWANDHIAKVISSLKAALEQYEQVEQTESDSASRNGSEKTAATDAQANRRQLAARIASLRDDVLKTLRDVVETISKYTGGALPENARVLVRRHLTSLPRKWQLAMAMDSQQHQQQQQQRQEQGQQSADGEDGGRPREKNVKEGAQRVLVLAKEGLDMMAQISDVLDGTIVSAEEWCERLGKKRRREGRDGSDPQIQMKTEAPPRGPPPGPDGDVNMS</sequence>
<dbReference type="InterPro" id="IPR013927">
    <property type="entry name" value="TF_Opi1_Ccg-8"/>
</dbReference>
<dbReference type="Proteomes" id="UP000028545">
    <property type="component" value="Unassembled WGS sequence"/>
</dbReference>
<dbReference type="HOGENOM" id="CLU_015714_1_0_1"/>
<dbReference type="GO" id="GO:0030968">
    <property type="term" value="P:endoplasmic reticulum unfolded protein response"/>
    <property type="evidence" value="ECO:0007669"/>
    <property type="project" value="TreeGrafter"/>
</dbReference>
<feature type="region of interest" description="Disordered" evidence="1">
    <location>
        <begin position="584"/>
        <end position="622"/>
    </location>
</feature>
<dbReference type="GO" id="GO:0005634">
    <property type="term" value="C:nucleus"/>
    <property type="evidence" value="ECO:0007669"/>
    <property type="project" value="TreeGrafter"/>
</dbReference>
<dbReference type="EMBL" id="JOWA01000143">
    <property type="protein sequence ID" value="KEZ39764.1"/>
    <property type="molecule type" value="Genomic_DNA"/>
</dbReference>
<feature type="compositionally biased region" description="Low complexity" evidence="1">
    <location>
        <begin position="187"/>
        <end position="207"/>
    </location>
</feature>
<evidence type="ECO:0000313" key="3">
    <source>
        <dbReference type="Proteomes" id="UP000028545"/>
    </source>
</evidence>
<feature type="region of interest" description="Disordered" evidence="1">
    <location>
        <begin position="177"/>
        <end position="211"/>
    </location>
</feature>
<proteinExistence type="predicted"/>
<feature type="compositionally biased region" description="Basic and acidic residues" evidence="1">
    <location>
        <begin position="536"/>
        <end position="548"/>
    </location>
</feature>
<dbReference type="GO" id="GO:0006357">
    <property type="term" value="P:regulation of transcription by RNA polymerase II"/>
    <property type="evidence" value="ECO:0007669"/>
    <property type="project" value="TreeGrafter"/>
</dbReference>
<dbReference type="GeneID" id="27728797"/>
<dbReference type="RefSeq" id="XP_016639563.1">
    <property type="nucleotide sequence ID" value="XM_016791053.1"/>
</dbReference>
<dbReference type="OrthoDB" id="2441642at2759"/>
<dbReference type="GO" id="GO:0003714">
    <property type="term" value="F:transcription corepressor activity"/>
    <property type="evidence" value="ECO:0007669"/>
    <property type="project" value="InterPro"/>
</dbReference>
<accession>A0A084FXF2</accession>
<keyword evidence="3" id="KW-1185">Reference proteome</keyword>
<evidence type="ECO:0008006" key="4">
    <source>
        <dbReference type="Google" id="ProtNLM"/>
    </source>
</evidence>
<gene>
    <name evidence="2" type="ORF">SAPIO_CDS9725</name>
</gene>
<organism evidence="2 3">
    <name type="scientific">Pseudallescheria apiosperma</name>
    <name type="common">Scedosporium apiospermum</name>
    <dbReference type="NCBI Taxonomy" id="563466"/>
    <lineage>
        <taxon>Eukaryota</taxon>
        <taxon>Fungi</taxon>
        <taxon>Dikarya</taxon>
        <taxon>Ascomycota</taxon>
        <taxon>Pezizomycotina</taxon>
        <taxon>Sordariomycetes</taxon>
        <taxon>Hypocreomycetidae</taxon>
        <taxon>Microascales</taxon>
        <taxon>Microascaceae</taxon>
        <taxon>Scedosporium</taxon>
    </lineage>
</organism>
<feature type="region of interest" description="Disordered" evidence="1">
    <location>
        <begin position="1"/>
        <end position="114"/>
    </location>
</feature>
<feature type="compositionally biased region" description="Basic and acidic residues" evidence="1">
    <location>
        <begin position="1"/>
        <end position="14"/>
    </location>
</feature>
<dbReference type="GO" id="GO:0008654">
    <property type="term" value="P:phospholipid biosynthetic process"/>
    <property type="evidence" value="ECO:0007669"/>
    <property type="project" value="TreeGrafter"/>
</dbReference>
<dbReference type="GO" id="GO:0005783">
    <property type="term" value="C:endoplasmic reticulum"/>
    <property type="evidence" value="ECO:0007669"/>
    <property type="project" value="TreeGrafter"/>
</dbReference>
<protein>
    <recommendedName>
        <fullName evidence="4">Clock controlled protein</fullName>
    </recommendedName>
</protein>
<dbReference type="VEuPathDB" id="FungiDB:SAPIO_CDS9725"/>
<dbReference type="PANTHER" id="PTHR38406">
    <property type="entry name" value="TRANSCRIPTIONAL REPRESSOR OPI1"/>
    <property type="match status" value="1"/>
</dbReference>
<feature type="compositionally biased region" description="Polar residues" evidence="1">
    <location>
        <begin position="66"/>
        <end position="107"/>
    </location>
</feature>
<dbReference type="OMA" id="YSPRFKY"/>
<feature type="region of interest" description="Disordered" evidence="1">
    <location>
        <begin position="510"/>
        <end position="548"/>
    </location>
</feature>
<dbReference type="PANTHER" id="PTHR38406:SF1">
    <property type="entry name" value="TRANSCRIPTIONAL REPRESSOR OPI1"/>
    <property type="match status" value="1"/>
</dbReference>
<dbReference type="AlphaFoldDB" id="A0A084FXF2"/>
<dbReference type="KEGG" id="sapo:SAPIO_CDS9725"/>
<dbReference type="Pfam" id="PF08618">
    <property type="entry name" value="Opi1"/>
    <property type="match status" value="1"/>
</dbReference>
<evidence type="ECO:0000256" key="1">
    <source>
        <dbReference type="SAM" id="MobiDB-lite"/>
    </source>
</evidence>
<comment type="caution">
    <text evidence="2">The sequence shown here is derived from an EMBL/GenBank/DDBJ whole genome shotgun (WGS) entry which is preliminary data.</text>
</comment>